<keyword evidence="5" id="KW-0547">Nucleotide-binding</keyword>
<dbReference type="SUPFAM" id="SSF52540">
    <property type="entry name" value="P-loop containing nucleoside triphosphate hydrolases"/>
    <property type="match status" value="2"/>
</dbReference>
<dbReference type="PROSITE" id="PS51131">
    <property type="entry name" value="ZN_HOOK"/>
    <property type="match status" value="1"/>
</dbReference>
<comment type="caution">
    <text evidence="15">The sequence shown here is derived from an EMBL/GenBank/DDBJ whole genome shotgun (WGS) entry which is preliminary data.</text>
</comment>
<proteinExistence type="inferred from homology"/>
<feature type="coiled-coil region" evidence="13">
    <location>
        <begin position="792"/>
        <end position="836"/>
    </location>
</feature>
<accession>A0A2N6M1T0</accession>
<dbReference type="PANTHER" id="PTHR32114:SF2">
    <property type="entry name" value="ABC TRANSPORTER ABCH.3"/>
    <property type="match status" value="1"/>
</dbReference>
<feature type="domain" description="Zinc-hook" evidence="14">
    <location>
        <begin position="447"/>
        <end position="551"/>
    </location>
</feature>
<dbReference type="PANTHER" id="PTHR32114">
    <property type="entry name" value="ABC TRANSPORTER ABCH.3"/>
    <property type="match status" value="1"/>
</dbReference>
<evidence type="ECO:0000259" key="14">
    <source>
        <dbReference type="PROSITE" id="PS51131"/>
    </source>
</evidence>
<evidence type="ECO:0000256" key="2">
    <source>
        <dbReference type="ARBA" id="ARBA00011322"/>
    </source>
</evidence>
<keyword evidence="6" id="KW-0227">DNA damage</keyword>
<reference evidence="15 16" key="1">
    <citation type="submission" date="2017-07" db="EMBL/GenBank/DDBJ databases">
        <title>Genomes of Fischerella (Mastigocladus) sp. strains.</title>
        <authorList>
            <person name="Miller S.R."/>
        </authorList>
    </citation>
    <scope>NUCLEOTIDE SEQUENCE [LARGE SCALE GENOMIC DNA]</scope>
    <source>
        <strain evidence="15 16">CCMEE 5330</strain>
    </source>
</reference>
<dbReference type="Gene3D" id="3.40.50.300">
    <property type="entry name" value="P-loop containing nucleotide triphosphate hydrolases"/>
    <property type="match status" value="2"/>
</dbReference>
<dbReference type="InterPro" id="IPR027417">
    <property type="entry name" value="P-loop_NTPase"/>
</dbReference>
<keyword evidence="11" id="KW-0234">DNA repair</keyword>
<feature type="coiled-coil region" evidence="13">
    <location>
        <begin position="655"/>
        <end position="682"/>
    </location>
</feature>
<dbReference type="GO" id="GO:0046872">
    <property type="term" value="F:metal ion binding"/>
    <property type="evidence" value="ECO:0007669"/>
    <property type="project" value="UniProtKB-UniRule"/>
</dbReference>
<dbReference type="Pfam" id="PF04423">
    <property type="entry name" value="Rad50_zn_hook"/>
    <property type="match status" value="1"/>
</dbReference>
<keyword evidence="7" id="KW-0378">Hydrolase</keyword>
<feature type="coiled-coil region" evidence="13">
    <location>
        <begin position="319"/>
        <end position="491"/>
    </location>
</feature>
<evidence type="ECO:0000256" key="9">
    <source>
        <dbReference type="ARBA" id="ARBA00022840"/>
    </source>
</evidence>
<comment type="similarity">
    <text evidence="1">Belongs to the SMC family. SbcC subfamily.</text>
</comment>
<evidence type="ECO:0000313" key="15">
    <source>
        <dbReference type="EMBL" id="PMB40705.1"/>
    </source>
</evidence>
<dbReference type="InterPro" id="IPR013134">
    <property type="entry name" value="Zn_hook_RAD50"/>
</dbReference>
<dbReference type="EMBL" id="NMQI01000466">
    <property type="protein sequence ID" value="PMB40705.1"/>
    <property type="molecule type" value="Genomic_DNA"/>
</dbReference>
<evidence type="ECO:0000256" key="7">
    <source>
        <dbReference type="ARBA" id="ARBA00022801"/>
    </source>
</evidence>
<evidence type="ECO:0000256" key="13">
    <source>
        <dbReference type="SAM" id="Coils"/>
    </source>
</evidence>
<protein>
    <recommendedName>
        <fullName evidence="3">Nuclease SbcCD subunit C</fullName>
    </recommendedName>
</protein>
<keyword evidence="10 13" id="KW-0175">Coiled coil</keyword>
<keyword evidence="9 15" id="KW-0067">ATP-binding</keyword>
<evidence type="ECO:0000256" key="5">
    <source>
        <dbReference type="ARBA" id="ARBA00022741"/>
    </source>
</evidence>
<dbReference type="InterPro" id="IPR004592">
    <property type="entry name" value="SbcC_gammaproteobac_type"/>
</dbReference>
<dbReference type="RefSeq" id="WP_102207446.1">
    <property type="nucleotide sequence ID" value="NZ_NMQI01000466.1"/>
</dbReference>
<dbReference type="GO" id="GO:0016887">
    <property type="term" value="F:ATP hydrolysis activity"/>
    <property type="evidence" value="ECO:0007669"/>
    <property type="project" value="InterPro"/>
</dbReference>
<evidence type="ECO:0000256" key="4">
    <source>
        <dbReference type="ARBA" id="ARBA00022723"/>
    </source>
</evidence>
<sequence length="1009" mass="116685">MIPVQLTLKNFLSYRDATLDFRGLHTACICGANGAGKSSLLEAITWAIWGESRANSEDDVVHTGEKEVRVDFVFRTSQQQTYRVIRTRARGGSSVLEFQIETPNGFRSLTGKGVRATQDVILQHIKLDYDTFINSAYLRQGRADEFMLKRPSERKEILAELLKLNQYDELEERAKDISRQFKAKAEELERSLESMKIQLQQRDAIATQRITLENELNQLQQVQAFENIKLQSLQVMQHQRQNWEEQLNFVRQQYQNLTQDCDRLEQERGAVGSQLATLEELLAQEAQIKAGYSQYQNLQSQEEATSAKFAEYTRAQTSRQQKQQQLSKQINEIERQLQQAQAQLEALHQQEAEIQQTLNKSGEVEAALSQLAAARQRLAQLDELQLQVSPLLQQRATLQNQILRVQAGLVARLEQLEATQNQLQSQQRRQPQLQQAVMEVAMQIEELEKKRVYLQRVQEKGQERRNFIERLQAHQRDYERLLGELEQKIQMLQTPNALCPLCERPLDEHHWNRVVDKTKSEYKDTEGQLWVVREQMAVSDREIQVLRQEYRDISQQLSAYDTLREQRGQLAAKLQATTDAEQQLQDIAVQKQQLERSLQLGEYAPDKQAELQRLEDYLQQLNYNEQDHALARSEVERWRWAEIKQGQIKDALKRQTQIEARKPELQAQIAQLQARIKQEAIDSECAKEIAALDCYIAELGYDTEQHNNIRLAVRKAQGWQLRYQQLQAAQQQYPQLKTRLQELEIALQARWTERQRLKNQIESIVSQLEETANPLEQIQALELQLTTRRRQLDEQISQLGRLEQMAHQLEMLQTQYEQQQQQQQQAKEQYRVYQELAQAFGKNGIQTLMIENVLPQLEAETNQLLSRLSANQLHVQFVTQKAGRNGKATKKNSKLIDTLDILIADARGTRAYETYSGGEAFRINFAIRLALAKLLAQRAGAALQMLIVDEGFGTQDTEGCDRLIAAINAIAPDFACILTVTHMPHLKEAFQARIEVNKSQQGSQLRLMV</sequence>
<evidence type="ECO:0000256" key="1">
    <source>
        <dbReference type="ARBA" id="ARBA00006930"/>
    </source>
</evidence>
<dbReference type="Gene3D" id="1.10.287.510">
    <property type="entry name" value="Helix hairpin bin"/>
    <property type="match status" value="1"/>
</dbReference>
<dbReference type="GO" id="GO:0005524">
    <property type="term" value="F:ATP binding"/>
    <property type="evidence" value="ECO:0007669"/>
    <property type="project" value="UniProtKB-KW"/>
</dbReference>
<comment type="subunit">
    <text evidence="2">Heterodimer of SbcC and SbcD.</text>
</comment>
<feature type="coiled-coil region" evidence="13">
    <location>
        <begin position="167"/>
        <end position="267"/>
    </location>
</feature>
<feature type="binding site" evidence="12">
    <location>
        <position position="499"/>
    </location>
    <ligand>
        <name>Zn(2+)</name>
        <dbReference type="ChEBI" id="CHEBI:29105"/>
    </ligand>
</feature>
<dbReference type="NCBIfam" id="TIGR00618">
    <property type="entry name" value="sbcc"/>
    <property type="match status" value="1"/>
</dbReference>
<organism evidence="15 16">
    <name type="scientific">Fischerella thermalis CCMEE 5330</name>
    <dbReference type="NCBI Taxonomy" id="2019670"/>
    <lineage>
        <taxon>Bacteria</taxon>
        <taxon>Bacillati</taxon>
        <taxon>Cyanobacteriota</taxon>
        <taxon>Cyanophyceae</taxon>
        <taxon>Nostocales</taxon>
        <taxon>Hapalosiphonaceae</taxon>
        <taxon>Fischerella</taxon>
    </lineage>
</organism>
<dbReference type="GO" id="GO:0006302">
    <property type="term" value="P:double-strand break repair"/>
    <property type="evidence" value="ECO:0007669"/>
    <property type="project" value="InterPro"/>
</dbReference>
<evidence type="ECO:0000313" key="16">
    <source>
        <dbReference type="Proteomes" id="UP000234966"/>
    </source>
</evidence>
<dbReference type="Proteomes" id="UP000234966">
    <property type="component" value="Unassembled WGS sequence"/>
</dbReference>
<evidence type="ECO:0000256" key="8">
    <source>
        <dbReference type="ARBA" id="ARBA00022833"/>
    </source>
</evidence>
<name>A0A2N6M1T0_9CYAN</name>
<dbReference type="InterPro" id="IPR038729">
    <property type="entry name" value="Rad50/SbcC_AAA"/>
</dbReference>
<dbReference type="AlphaFoldDB" id="A0A2N6M1T0"/>
<keyword evidence="8 12" id="KW-0862">Zinc</keyword>
<dbReference type="SUPFAM" id="SSF75712">
    <property type="entry name" value="Rad50 coiled-coil Zn hook"/>
    <property type="match status" value="1"/>
</dbReference>
<dbReference type="Pfam" id="PF13476">
    <property type="entry name" value="AAA_23"/>
    <property type="match status" value="1"/>
</dbReference>
<feature type="binding site" evidence="12">
    <location>
        <position position="502"/>
    </location>
    <ligand>
        <name>Zn(2+)</name>
        <dbReference type="ChEBI" id="CHEBI:29105"/>
    </ligand>
</feature>
<evidence type="ECO:0000256" key="11">
    <source>
        <dbReference type="ARBA" id="ARBA00023204"/>
    </source>
</evidence>
<evidence type="ECO:0000256" key="3">
    <source>
        <dbReference type="ARBA" id="ARBA00013368"/>
    </source>
</evidence>
<evidence type="ECO:0000256" key="10">
    <source>
        <dbReference type="ARBA" id="ARBA00023054"/>
    </source>
</evidence>
<evidence type="ECO:0000256" key="12">
    <source>
        <dbReference type="PROSITE-ProRule" id="PRU00471"/>
    </source>
</evidence>
<dbReference type="Pfam" id="PF13558">
    <property type="entry name" value="SbcC_Walker_B"/>
    <property type="match status" value="1"/>
</dbReference>
<keyword evidence="4 12" id="KW-0479">Metal-binding</keyword>
<evidence type="ECO:0000256" key="6">
    <source>
        <dbReference type="ARBA" id="ARBA00022763"/>
    </source>
</evidence>
<gene>
    <name evidence="15" type="ORF">CEN41_18995</name>
</gene>